<proteinExistence type="predicted"/>
<dbReference type="Proteomes" id="UP000604046">
    <property type="component" value="Unassembled WGS sequence"/>
</dbReference>
<feature type="non-terminal residue" evidence="2">
    <location>
        <position position="213"/>
    </location>
</feature>
<evidence type="ECO:0000313" key="3">
    <source>
        <dbReference type="Proteomes" id="UP000604046"/>
    </source>
</evidence>
<keyword evidence="3" id="KW-1185">Reference proteome</keyword>
<protein>
    <submittedName>
        <fullName evidence="2">Uncharacterized protein</fullName>
    </submittedName>
</protein>
<dbReference type="OrthoDB" id="442301at2759"/>
<gene>
    <name evidence="2" type="ORF">SNAT2548_LOCUS26333</name>
</gene>
<sequence>MGAFRSRKLLWLALLAGVPAPRQRAFVVGTRLWHMPAMGASTDRPRPVRRQAKQAELPKKWPGASVGAVGSVNNLLLLVTALGFQALRSRAALGWWLGLAVHMVATSTICSLPSPRAVPAGLRVEARSNLAKSYIAQAILLAMAITSQNPITALVAQCLLISLVVATSIQFDWPDPPLLKEAPALVFPGALPAHLSEESEESELPPAEPRGAL</sequence>
<dbReference type="AlphaFoldDB" id="A0A812S6M7"/>
<keyword evidence="1" id="KW-0732">Signal</keyword>
<evidence type="ECO:0000313" key="2">
    <source>
        <dbReference type="EMBL" id="CAE7469807.1"/>
    </source>
</evidence>
<feature type="signal peptide" evidence="1">
    <location>
        <begin position="1"/>
        <end position="25"/>
    </location>
</feature>
<feature type="chain" id="PRO_5032276096" evidence="1">
    <location>
        <begin position="26"/>
        <end position="213"/>
    </location>
</feature>
<reference evidence="2" key="1">
    <citation type="submission" date="2021-02" db="EMBL/GenBank/DDBJ databases">
        <authorList>
            <person name="Dougan E. K."/>
            <person name="Rhodes N."/>
            <person name="Thang M."/>
            <person name="Chan C."/>
        </authorList>
    </citation>
    <scope>NUCLEOTIDE SEQUENCE</scope>
</reference>
<evidence type="ECO:0000256" key="1">
    <source>
        <dbReference type="SAM" id="SignalP"/>
    </source>
</evidence>
<accession>A0A812S6M7</accession>
<name>A0A812S6M7_9DINO</name>
<dbReference type="EMBL" id="CAJNDS010002427">
    <property type="protein sequence ID" value="CAE7469807.1"/>
    <property type="molecule type" value="Genomic_DNA"/>
</dbReference>
<organism evidence="2 3">
    <name type="scientific">Symbiodinium natans</name>
    <dbReference type="NCBI Taxonomy" id="878477"/>
    <lineage>
        <taxon>Eukaryota</taxon>
        <taxon>Sar</taxon>
        <taxon>Alveolata</taxon>
        <taxon>Dinophyceae</taxon>
        <taxon>Suessiales</taxon>
        <taxon>Symbiodiniaceae</taxon>
        <taxon>Symbiodinium</taxon>
    </lineage>
</organism>
<comment type="caution">
    <text evidence="2">The sequence shown here is derived from an EMBL/GenBank/DDBJ whole genome shotgun (WGS) entry which is preliminary data.</text>
</comment>